<dbReference type="RefSeq" id="WP_109693602.1">
    <property type="nucleotide sequence ID" value="NZ_QGDD01000004.1"/>
</dbReference>
<feature type="domain" description="Prepilin type IV endopeptidase peptidase" evidence="3">
    <location>
        <begin position="100"/>
        <end position="204"/>
    </location>
</feature>
<feature type="transmembrane region" description="Helical" evidence="2">
    <location>
        <begin position="116"/>
        <end position="134"/>
    </location>
</feature>
<evidence type="ECO:0000256" key="1">
    <source>
        <dbReference type="ARBA" id="ARBA00005801"/>
    </source>
</evidence>
<dbReference type="EMBL" id="QGDD01000004">
    <property type="protein sequence ID" value="PWN02801.1"/>
    <property type="molecule type" value="Genomic_DNA"/>
</dbReference>
<dbReference type="PANTHER" id="PTHR30487">
    <property type="entry name" value="TYPE 4 PREPILIN-LIKE PROTEINS LEADER PEPTIDE-PROCESSING ENZYME"/>
    <property type="match status" value="1"/>
</dbReference>
<accession>A0A316TH31</accession>
<comment type="similarity">
    <text evidence="1">Belongs to the peptidase A24 family.</text>
</comment>
<keyword evidence="5" id="KW-1185">Reference proteome</keyword>
<feature type="transmembrane region" description="Helical" evidence="2">
    <location>
        <begin position="227"/>
        <end position="251"/>
    </location>
</feature>
<organism evidence="4 5">
    <name type="scientific">Nocardioides silvaticus</name>
    <dbReference type="NCBI Taxonomy" id="2201891"/>
    <lineage>
        <taxon>Bacteria</taxon>
        <taxon>Bacillati</taxon>
        <taxon>Actinomycetota</taxon>
        <taxon>Actinomycetes</taxon>
        <taxon>Propionibacteriales</taxon>
        <taxon>Nocardioidaceae</taxon>
        <taxon>Nocardioides</taxon>
    </lineage>
</organism>
<dbReference type="PANTHER" id="PTHR30487:SF0">
    <property type="entry name" value="PREPILIN LEADER PEPTIDASE_N-METHYLTRANSFERASE-RELATED"/>
    <property type="match status" value="1"/>
</dbReference>
<evidence type="ECO:0000313" key="4">
    <source>
        <dbReference type="EMBL" id="PWN02801.1"/>
    </source>
</evidence>
<feature type="transmembrane region" description="Helical" evidence="2">
    <location>
        <begin position="146"/>
        <end position="166"/>
    </location>
</feature>
<feature type="transmembrane region" description="Helical" evidence="2">
    <location>
        <begin position="69"/>
        <end position="86"/>
    </location>
</feature>
<feature type="transmembrane region" description="Helical" evidence="2">
    <location>
        <begin position="197"/>
        <end position="215"/>
    </location>
</feature>
<sequence>MNEHLVPAIVGFVACGIGGALTPYLIRVLPEPPPDPEPGEGVELTAAQKARLEEPPKELYADLGGRPRLGLLAALVSAVAGAGIGAAVGADWQLPLLLALVPVGTLLGIVDHRTRLLPSIVVLPATLVALGYGGARWATTGDSDDFVRGLIGLIVVRTVFWLLWFIRQAGMGFGDVRLSALLGCVLGYAGGSELLTGLYAAFLVFAGRGIVLALVKRDRSVLKKAYPFGPFLLVGAWLGIVAGDPLVSALYG</sequence>
<dbReference type="GO" id="GO:0004190">
    <property type="term" value="F:aspartic-type endopeptidase activity"/>
    <property type="evidence" value="ECO:0007669"/>
    <property type="project" value="InterPro"/>
</dbReference>
<reference evidence="4 5" key="1">
    <citation type="submission" date="2018-05" db="EMBL/GenBank/DDBJ databases">
        <title>Nocardioides silvaticus genome.</title>
        <authorList>
            <person name="Li C."/>
            <person name="Wang G."/>
        </authorList>
    </citation>
    <scope>NUCLEOTIDE SEQUENCE [LARGE SCALE GENOMIC DNA]</scope>
    <source>
        <strain evidence="4 5">CCTCC AB 2018079</strain>
    </source>
</reference>
<dbReference type="GO" id="GO:0006465">
    <property type="term" value="P:signal peptide processing"/>
    <property type="evidence" value="ECO:0007669"/>
    <property type="project" value="TreeGrafter"/>
</dbReference>
<dbReference type="AlphaFoldDB" id="A0A316TH31"/>
<evidence type="ECO:0000313" key="5">
    <source>
        <dbReference type="Proteomes" id="UP000245507"/>
    </source>
</evidence>
<feature type="transmembrane region" description="Helical" evidence="2">
    <location>
        <begin position="173"/>
        <end position="191"/>
    </location>
</feature>
<dbReference type="InterPro" id="IPR050882">
    <property type="entry name" value="Prepilin_peptidase/N-MTase"/>
</dbReference>
<keyword evidence="2" id="KW-0472">Membrane</keyword>
<protein>
    <recommendedName>
        <fullName evidence="3">Prepilin type IV endopeptidase peptidase domain-containing protein</fullName>
    </recommendedName>
</protein>
<feature type="transmembrane region" description="Helical" evidence="2">
    <location>
        <begin position="6"/>
        <end position="26"/>
    </location>
</feature>
<keyword evidence="2" id="KW-0812">Transmembrane</keyword>
<feature type="transmembrane region" description="Helical" evidence="2">
    <location>
        <begin position="92"/>
        <end position="109"/>
    </location>
</feature>
<dbReference type="OrthoDB" id="2087435at2"/>
<dbReference type="GO" id="GO:0005886">
    <property type="term" value="C:plasma membrane"/>
    <property type="evidence" value="ECO:0007669"/>
    <property type="project" value="TreeGrafter"/>
</dbReference>
<name>A0A316TH31_9ACTN</name>
<proteinExistence type="inferred from homology"/>
<evidence type="ECO:0000259" key="3">
    <source>
        <dbReference type="Pfam" id="PF01478"/>
    </source>
</evidence>
<dbReference type="Pfam" id="PF01478">
    <property type="entry name" value="Peptidase_A24"/>
    <property type="match status" value="1"/>
</dbReference>
<dbReference type="InterPro" id="IPR000045">
    <property type="entry name" value="Prepilin_IV_endopep_pep"/>
</dbReference>
<dbReference type="Gene3D" id="1.20.120.1220">
    <property type="match status" value="1"/>
</dbReference>
<comment type="caution">
    <text evidence="4">The sequence shown here is derived from an EMBL/GenBank/DDBJ whole genome shotgun (WGS) entry which is preliminary data.</text>
</comment>
<dbReference type="Proteomes" id="UP000245507">
    <property type="component" value="Unassembled WGS sequence"/>
</dbReference>
<gene>
    <name evidence="4" type="ORF">DJ010_10320</name>
</gene>
<evidence type="ECO:0000256" key="2">
    <source>
        <dbReference type="SAM" id="Phobius"/>
    </source>
</evidence>
<keyword evidence="2" id="KW-1133">Transmembrane helix</keyword>